<reference evidence="3" key="1">
    <citation type="submission" date="2016-11" db="EMBL/GenBank/DDBJ databases">
        <authorList>
            <person name="Varghese N."/>
            <person name="Submissions S."/>
        </authorList>
    </citation>
    <scope>NUCLEOTIDE SEQUENCE [LARGE SCALE GENOMIC DNA]</scope>
    <source>
        <strain evidence="3">DSM 29326</strain>
    </source>
</reference>
<dbReference type="RefSeq" id="WP_072856984.1">
    <property type="nucleotide sequence ID" value="NZ_FQUE01000003.1"/>
</dbReference>
<proteinExistence type="predicted"/>
<name>A0A1M4Z1K0_LOKAT</name>
<dbReference type="STRING" id="366533.SAMN05444339_103335"/>
<dbReference type="AlphaFoldDB" id="A0A1M4Z1K0"/>
<keyword evidence="3" id="KW-1185">Reference proteome</keyword>
<feature type="signal peptide" evidence="1">
    <location>
        <begin position="1"/>
        <end position="24"/>
    </location>
</feature>
<evidence type="ECO:0008006" key="4">
    <source>
        <dbReference type="Google" id="ProtNLM"/>
    </source>
</evidence>
<dbReference type="InterPro" id="IPR018666">
    <property type="entry name" value="DUF2125"/>
</dbReference>
<keyword evidence="1" id="KW-0732">Signal</keyword>
<dbReference type="EMBL" id="FQUE01000003">
    <property type="protein sequence ID" value="SHF11845.1"/>
    <property type="molecule type" value="Genomic_DNA"/>
</dbReference>
<accession>A0A1M4Z1K0</accession>
<protein>
    <recommendedName>
        <fullName evidence="4">DUF2125 domain-containing protein</fullName>
    </recommendedName>
</protein>
<organism evidence="2 3">
    <name type="scientific">Loktanella atrilutea</name>
    <dbReference type="NCBI Taxonomy" id="366533"/>
    <lineage>
        <taxon>Bacteria</taxon>
        <taxon>Pseudomonadati</taxon>
        <taxon>Pseudomonadota</taxon>
        <taxon>Alphaproteobacteria</taxon>
        <taxon>Rhodobacterales</taxon>
        <taxon>Roseobacteraceae</taxon>
        <taxon>Loktanella</taxon>
    </lineage>
</organism>
<dbReference type="Pfam" id="PF09898">
    <property type="entry name" value="DUF2125"/>
    <property type="match status" value="1"/>
</dbReference>
<feature type="chain" id="PRO_5013222949" description="DUF2125 domain-containing protein" evidence="1">
    <location>
        <begin position="25"/>
        <end position="496"/>
    </location>
</feature>
<evidence type="ECO:0000313" key="3">
    <source>
        <dbReference type="Proteomes" id="UP000183987"/>
    </source>
</evidence>
<gene>
    <name evidence="2" type="ORF">SAMN05444339_103335</name>
</gene>
<evidence type="ECO:0000313" key="2">
    <source>
        <dbReference type="EMBL" id="SHF11845.1"/>
    </source>
</evidence>
<dbReference type="Proteomes" id="UP000183987">
    <property type="component" value="Unassembled WGS sequence"/>
</dbReference>
<sequence length="496" mass="50908">MKATFALRTGACLAALSIAPAAWADVTAQQVWDAWQSSIATTASGADVTTGDVTTEGATVTVTDFALRSTSDTATVTATIPQIVFAGAADGTVAITPTPQVPIRITYPDGREIALTVSTTGSGITASGTPDDLTYDVTADQYVVSVDKLTSPKGDIAGDMRLTLNGLSGTSRQATGETREISYDVKATSLDLLVDVTPPEAGKLMLSGKIDGLAFAGDSSAPADLDLGDPVAMLGGDFTGKSTLTTGSSAYIFSVAGDMTLDGTATNGPVNVMTSVGEEGVAYDVAVTDLAADVTGSEMPFPFKMTAASYGFGLSAPVAPTDAPAPFSLKLDLTDVAVNDEIWAMVDPTAALPRDPATVRLDLSGAAQLDVALTDPAQMATMGPGFPGKLQDLTLNELTIKAVGASVDGTGQFTFDNTDTTTFPGMPRPDGRIDLTVMGANGLIDKLVAMGLVPADQVMMGRMMLGMFAKDVGNDTLESTIEVKDGQVLANGQRIR</sequence>
<dbReference type="OrthoDB" id="7791409at2"/>
<evidence type="ECO:0000256" key="1">
    <source>
        <dbReference type="SAM" id="SignalP"/>
    </source>
</evidence>